<gene>
    <name evidence="1" type="ORF">ruthe_02014</name>
</gene>
<sequence>MACLEQHEIQSLVALSNPYQQLDRLAGRLKGGDVVILACGPSLSDYAPDELERLLAGRCVMAVKQAFDVVPELVDFQILNTWNSQRYDYSRRRPFIIRETAIGDPPVFGEADLELTVARPSALSEQLAIRQNFADYTFDRQIDRPWGPGVLYEIGFYLALHLGAGRIITLGWDVGVRASSIMPHFYDRPNPRKTALLHRSMAIRSLHERNRFRHDAGVLYNKPRIIADEVDACIAASEGWHRYLQEQGVELIVVSSGSLVSPSIRRARLEDLIVPEPVAAAVQRCQA</sequence>
<evidence type="ECO:0000313" key="1">
    <source>
        <dbReference type="EMBL" id="EPX84654.1"/>
    </source>
</evidence>
<reference evidence="1 2" key="1">
    <citation type="journal article" date="2013" name="Stand. Genomic Sci.">
        <title>Genome sequence of the reddish-pigmented Rubellimicrobium thermophilum type strain (DSM 16684(T)), a member of the Roseobacter clade.</title>
        <authorList>
            <person name="Fiebig A."/>
            <person name="Riedel T."/>
            <person name="Gronow S."/>
            <person name="Petersen J."/>
            <person name="Klenk H.P."/>
            <person name="Goker M."/>
        </authorList>
    </citation>
    <scope>NUCLEOTIDE SEQUENCE [LARGE SCALE GENOMIC DNA]</scope>
    <source>
        <strain evidence="1 2">DSM 16684</strain>
    </source>
</reference>
<dbReference type="EMBL" id="AOLV01000020">
    <property type="protein sequence ID" value="EPX84654.1"/>
    <property type="molecule type" value="Genomic_DNA"/>
</dbReference>
<dbReference type="OrthoDB" id="7849029at2"/>
<dbReference type="STRING" id="1123069.ruthe_02014"/>
<dbReference type="RefSeq" id="WP_021098098.1">
    <property type="nucleotide sequence ID" value="NZ_KE557321.1"/>
</dbReference>
<dbReference type="HOGENOM" id="CLU_969379_0_0_5"/>
<protein>
    <submittedName>
        <fullName evidence="1">Uncharacterized protein</fullName>
    </submittedName>
</protein>
<dbReference type="AlphaFoldDB" id="S9SEH6"/>
<comment type="caution">
    <text evidence="1">The sequence shown here is derived from an EMBL/GenBank/DDBJ whole genome shotgun (WGS) entry which is preliminary data.</text>
</comment>
<name>S9SEH6_9RHOB</name>
<keyword evidence="2" id="KW-1185">Reference proteome</keyword>
<dbReference type="Proteomes" id="UP000015346">
    <property type="component" value="Unassembled WGS sequence"/>
</dbReference>
<evidence type="ECO:0000313" key="2">
    <source>
        <dbReference type="Proteomes" id="UP000015346"/>
    </source>
</evidence>
<organism evidence="1 2">
    <name type="scientific">Rubellimicrobium thermophilum DSM 16684</name>
    <dbReference type="NCBI Taxonomy" id="1123069"/>
    <lineage>
        <taxon>Bacteria</taxon>
        <taxon>Pseudomonadati</taxon>
        <taxon>Pseudomonadota</taxon>
        <taxon>Alphaproteobacteria</taxon>
        <taxon>Rhodobacterales</taxon>
        <taxon>Roseobacteraceae</taxon>
        <taxon>Rubellimicrobium</taxon>
    </lineage>
</organism>
<proteinExistence type="predicted"/>
<accession>S9SEH6</accession>